<organism evidence="1 2">
    <name type="scientific">Penstemon smallii</name>
    <dbReference type="NCBI Taxonomy" id="265156"/>
    <lineage>
        <taxon>Eukaryota</taxon>
        <taxon>Viridiplantae</taxon>
        <taxon>Streptophyta</taxon>
        <taxon>Embryophyta</taxon>
        <taxon>Tracheophyta</taxon>
        <taxon>Spermatophyta</taxon>
        <taxon>Magnoliopsida</taxon>
        <taxon>eudicotyledons</taxon>
        <taxon>Gunneridae</taxon>
        <taxon>Pentapetalae</taxon>
        <taxon>asterids</taxon>
        <taxon>lamiids</taxon>
        <taxon>Lamiales</taxon>
        <taxon>Plantaginaceae</taxon>
        <taxon>Cheloneae</taxon>
        <taxon>Penstemon</taxon>
    </lineage>
</organism>
<evidence type="ECO:0000313" key="2">
    <source>
        <dbReference type="Proteomes" id="UP001634393"/>
    </source>
</evidence>
<reference evidence="1 2" key="1">
    <citation type="submission" date="2024-12" db="EMBL/GenBank/DDBJ databases">
        <title>The unique morphological basis and parallel evolutionary history of personate flowers in Penstemon.</title>
        <authorList>
            <person name="Depatie T.H."/>
            <person name="Wessinger C.A."/>
        </authorList>
    </citation>
    <scope>NUCLEOTIDE SEQUENCE [LARGE SCALE GENOMIC DNA]</scope>
    <source>
        <strain evidence="1">WTNN_2</strain>
        <tissue evidence="1">Leaf</tissue>
    </source>
</reference>
<proteinExistence type="predicted"/>
<name>A0ABD3UKI2_9LAMI</name>
<gene>
    <name evidence="1" type="ORF">ACJIZ3_011422</name>
</gene>
<protein>
    <submittedName>
        <fullName evidence="1">Uncharacterized protein</fullName>
    </submittedName>
</protein>
<dbReference type="AlphaFoldDB" id="A0ABD3UKI2"/>
<evidence type="ECO:0000313" key="1">
    <source>
        <dbReference type="EMBL" id="KAL3849540.1"/>
    </source>
</evidence>
<dbReference type="EMBL" id="JBJXBP010000001">
    <property type="protein sequence ID" value="KAL3849540.1"/>
    <property type="molecule type" value="Genomic_DNA"/>
</dbReference>
<comment type="caution">
    <text evidence="1">The sequence shown here is derived from an EMBL/GenBank/DDBJ whole genome shotgun (WGS) entry which is preliminary data.</text>
</comment>
<keyword evidence="2" id="KW-1185">Reference proteome</keyword>
<sequence length="77" mass="8638">MNFAILVPDNLMIFIAFTMNKILNRKKELSSAQAVANRSSDLKRKMMLSSALPAANSMAEERDNYLPQNSGRNLFTS</sequence>
<dbReference type="Proteomes" id="UP001634393">
    <property type="component" value="Unassembled WGS sequence"/>
</dbReference>
<accession>A0ABD3UKI2</accession>